<dbReference type="SUPFAM" id="SSF51735">
    <property type="entry name" value="NAD(P)-binding Rossmann-fold domains"/>
    <property type="match status" value="2"/>
</dbReference>
<evidence type="ECO:0000259" key="2">
    <source>
        <dbReference type="Pfam" id="PF14833"/>
    </source>
</evidence>
<evidence type="ECO:0008006" key="5">
    <source>
        <dbReference type="Google" id="ProtNLM"/>
    </source>
</evidence>
<dbReference type="Gene3D" id="1.10.1040.10">
    <property type="entry name" value="N-(1-d-carboxylethyl)-l-norvaline Dehydrogenase, domain 2"/>
    <property type="match status" value="2"/>
</dbReference>
<feature type="domain" description="3-hydroxyisobutyrate dehydrogenase-like NAD-binding" evidence="2">
    <location>
        <begin position="496"/>
        <end position="615"/>
    </location>
</feature>
<keyword evidence="4" id="KW-1185">Reference proteome</keyword>
<dbReference type="InterPro" id="IPR006115">
    <property type="entry name" value="6PGDH_NADP-bd"/>
</dbReference>
<reference evidence="4" key="1">
    <citation type="submission" date="2019-06" db="EMBL/GenBank/DDBJ databases">
        <authorList>
            <person name="Broberg M."/>
        </authorList>
    </citation>
    <scope>NUCLEOTIDE SEQUENCE [LARGE SCALE GENOMIC DNA]</scope>
</reference>
<dbReference type="InterPro" id="IPR013328">
    <property type="entry name" value="6PGD_dom2"/>
</dbReference>
<dbReference type="InterPro" id="IPR036291">
    <property type="entry name" value="NAD(P)-bd_dom_sf"/>
</dbReference>
<feature type="domain" description="3-hydroxyisobutyrate dehydrogenase-like NAD-binding" evidence="2">
    <location>
        <begin position="170"/>
        <end position="290"/>
    </location>
</feature>
<feature type="domain" description="6-phosphogluconate dehydrogenase NADP-binding" evidence="1">
    <location>
        <begin position="11"/>
        <end position="164"/>
    </location>
</feature>
<feature type="domain" description="6-phosphogluconate dehydrogenase NADP-binding" evidence="1">
    <location>
        <begin position="328"/>
        <end position="486"/>
    </location>
</feature>
<dbReference type="PANTHER" id="PTHR43060:SF17">
    <property type="entry name" value="L-THREONATE DEHYDROGENASE"/>
    <property type="match status" value="1"/>
</dbReference>
<dbReference type="Pfam" id="PF03446">
    <property type="entry name" value="NAD_binding_2"/>
    <property type="match status" value="2"/>
</dbReference>
<dbReference type="GO" id="GO:0050661">
    <property type="term" value="F:NADP binding"/>
    <property type="evidence" value="ECO:0007669"/>
    <property type="project" value="InterPro"/>
</dbReference>
<comment type="caution">
    <text evidence="3">The sequence shown here is derived from an EMBL/GenBank/DDBJ whole genome shotgun (WGS) entry which is preliminary data.</text>
</comment>
<evidence type="ECO:0000259" key="1">
    <source>
        <dbReference type="Pfam" id="PF03446"/>
    </source>
</evidence>
<dbReference type="AlphaFoldDB" id="A0A9P0EDQ5"/>
<accession>A0A9P0EDQ5</accession>
<evidence type="ECO:0000313" key="4">
    <source>
        <dbReference type="Proteomes" id="UP000775872"/>
    </source>
</evidence>
<organism evidence="3 4">
    <name type="scientific">Clonostachys solani</name>
    <dbReference type="NCBI Taxonomy" id="160281"/>
    <lineage>
        <taxon>Eukaryota</taxon>
        <taxon>Fungi</taxon>
        <taxon>Dikarya</taxon>
        <taxon>Ascomycota</taxon>
        <taxon>Pezizomycotina</taxon>
        <taxon>Sordariomycetes</taxon>
        <taxon>Hypocreomycetidae</taxon>
        <taxon>Hypocreales</taxon>
        <taxon>Bionectriaceae</taxon>
        <taxon>Clonostachys</taxon>
    </lineage>
</organism>
<dbReference type="Gene3D" id="3.40.50.720">
    <property type="entry name" value="NAD(P)-binding Rossmann-like Domain"/>
    <property type="match status" value="2"/>
</dbReference>
<dbReference type="Pfam" id="PF14833">
    <property type="entry name" value="NAD_binding_11"/>
    <property type="match status" value="2"/>
</dbReference>
<dbReference type="PANTHER" id="PTHR43060">
    <property type="entry name" value="3-HYDROXYISOBUTYRATE DEHYDROGENASE-LIKE 1, MITOCHONDRIAL-RELATED"/>
    <property type="match status" value="1"/>
</dbReference>
<dbReference type="EMBL" id="CABFOC020000029">
    <property type="protein sequence ID" value="CAH0047377.1"/>
    <property type="molecule type" value="Genomic_DNA"/>
</dbReference>
<dbReference type="SUPFAM" id="SSF48179">
    <property type="entry name" value="6-phosphogluconate dehydrogenase C-terminal domain-like"/>
    <property type="match status" value="2"/>
</dbReference>
<dbReference type="OrthoDB" id="48988at2759"/>
<name>A0A9P0EDQ5_9HYPO</name>
<dbReference type="GO" id="GO:0051287">
    <property type="term" value="F:NAD binding"/>
    <property type="evidence" value="ECO:0007669"/>
    <property type="project" value="InterPro"/>
</dbReference>
<dbReference type="InterPro" id="IPR029154">
    <property type="entry name" value="HIBADH-like_NADP-bd"/>
</dbReference>
<proteinExistence type="predicted"/>
<evidence type="ECO:0000313" key="3">
    <source>
        <dbReference type="EMBL" id="CAH0047377.1"/>
    </source>
</evidence>
<sequence>MAATRSVPTPVGFLGMSSLALRMVYGLLSNPDYTVRIYDNNALDKTRISALGGTFCQRPQEVARNAEYLICLADKSELEALFFSRDSSVLEVLLCSIMDTNLYNALEDHISRLGRSDLLLIDSPISASPTNDTKGGMVTFAAGKQDALSRSSTLLHEISDQWFMISGTLGVATKVQLINQMLVGIHISAATEAISFAIKQGLDPFEVYNIAKATTGSSRVFEAWVPKILVNWTVDPILENLADDLSLITSMSRSLQFPLPLSEVAGQLCTRGTGHATAKGKDTHTNLMRVHSPDFPHEAETHHGSENLFSQSNGIDLDNFQFPISTISVVGSDATAMEVAKSLLRAGYVVQGYGAVPNASEGAPPIEGNFLPAQSLAEAVRGTQVVIISVQSAVQVDEVLFGQEEVVKNLSDNAVIIISSSVPPSYMKTLSGRLGRLRSDISILDAPVGDWATNTTNGGLNIMISGDDSTVRKVMAPLLVMAKDVSNLQGVRGGIGAASSVNLISQILAGIHISAAAEALSFAARLELDPNIVFDVLINTSAWSYMLENRGPQILDADWTPILPLSTFIKAVGMFTEEARHLKLPSPVSSATGILYNTVAANGCEDEGDAGVARFWELFTGVSVAKSVLDAAKSCISGAES</sequence>
<gene>
    <name evidence="3" type="ORF">CSOL1703_00017267</name>
</gene>
<dbReference type="InterPro" id="IPR008927">
    <property type="entry name" value="6-PGluconate_DH-like_C_sf"/>
</dbReference>
<dbReference type="Proteomes" id="UP000775872">
    <property type="component" value="Unassembled WGS sequence"/>
</dbReference>
<protein>
    <recommendedName>
        <fullName evidence="5">3-hydroxyisobutyrate dehydrogenase</fullName>
    </recommendedName>
</protein>
<reference evidence="3 4" key="2">
    <citation type="submission" date="2021-10" db="EMBL/GenBank/DDBJ databases">
        <authorList>
            <person name="Piombo E."/>
        </authorList>
    </citation>
    <scope>NUCLEOTIDE SEQUENCE [LARGE SCALE GENOMIC DNA]</scope>
</reference>